<accession>A0A9N9H5S1</accession>
<protein>
    <submittedName>
        <fullName evidence="1">4924_t:CDS:1</fullName>
    </submittedName>
</protein>
<gene>
    <name evidence="1" type="ORF">FMOSSE_LOCUS11470</name>
</gene>
<evidence type="ECO:0000313" key="1">
    <source>
        <dbReference type="EMBL" id="CAG8650836.1"/>
    </source>
</evidence>
<evidence type="ECO:0000313" key="2">
    <source>
        <dbReference type="Proteomes" id="UP000789375"/>
    </source>
</evidence>
<comment type="caution">
    <text evidence="1">The sequence shown here is derived from an EMBL/GenBank/DDBJ whole genome shotgun (WGS) entry which is preliminary data.</text>
</comment>
<reference evidence="1" key="1">
    <citation type="submission" date="2021-06" db="EMBL/GenBank/DDBJ databases">
        <authorList>
            <person name="Kallberg Y."/>
            <person name="Tangrot J."/>
            <person name="Rosling A."/>
        </authorList>
    </citation>
    <scope>NUCLEOTIDE SEQUENCE</scope>
    <source>
        <strain evidence="1">87-6 pot B 2015</strain>
    </source>
</reference>
<organism evidence="1 2">
    <name type="scientific">Funneliformis mosseae</name>
    <name type="common">Endomycorrhizal fungus</name>
    <name type="synonym">Glomus mosseae</name>
    <dbReference type="NCBI Taxonomy" id="27381"/>
    <lineage>
        <taxon>Eukaryota</taxon>
        <taxon>Fungi</taxon>
        <taxon>Fungi incertae sedis</taxon>
        <taxon>Mucoromycota</taxon>
        <taxon>Glomeromycotina</taxon>
        <taxon>Glomeromycetes</taxon>
        <taxon>Glomerales</taxon>
        <taxon>Glomeraceae</taxon>
        <taxon>Funneliformis</taxon>
    </lineage>
</organism>
<proteinExistence type="predicted"/>
<sequence length="117" mass="13426">DDGLDPSHYVSASGMFNDLLYKSSEVELKLMINKDKNLIVKKSIREGMTIAKILEKVDSEEIQYIQSIASNAKIGYTFEVDLEVPVYLHNYFADYPLASEKQIVSEDWLSLYNERLV</sequence>
<feature type="non-terminal residue" evidence="1">
    <location>
        <position position="117"/>
    </location>
</feature>
<dbReference type="AlphaFoldDB" id="A0A9N9H5S1"/>
<dbReference type="Proteomes" id="UP000789375">
    <property type="component" value="Unassembled WGS sequence"/>
</dbReference>
<name>A0A9N9H5S1_FUNMO</name>
<dbReference type="EMBL" id="CAJVPP010004489">
    <property type="protein sequence ID" value="CAG8650836.1"/>
    <property type="molecule type" value="Genomic_DNA"/>
</dbReference>
<keyword evidence="2" id="KW-1185">Reference proteome</keyword>